<dbReference type="InterPro" id="IPR003594">
    <property type="entry name" value="HATPase_dom"/>
</dbReference>
<evidence type="ECO:0000256" key="6">
    <source>
        <dbReference type="ARBA" id="ARBA00022777"/>
    </source>
</evidence>
<reference evidence="9 10" key="1">
    <citation type="submission" date="2009-01" db="EMBL/GenBank/DDBJ databases">
        <authorList>
            <person name="Fulton L."/>
            <person name="Clifton S."/>
            <person name="Fulton B."/>
            <person name="Xu J."/>
            <person name="Minx P."/>
            <person name="Pepin K.H."/>
            <person name="Johnson M."/>
            <person name="Bhonagiri V."/>
            <person name="Nash W.E."/>
            <person name="Mardis E.R."/>
            <person name="Wilson R.K."/>
        </authorList>
    </citation>
    <scope>NUCLEOTIDE SEQUENCE [LARGE SCALE GENOMIC DNA]</scope>
    <source>
        <strain evidence="10">DSM 10507 / JCM 14656 / S5a33</strain>
    </source>
</reference>
<dbReference type="AlphaFoldDB" id="C0CJQ8"/>
<evidence type="ECO:0000256" key="7">
    <source>
        <dbReference type="ARBA" id="ARBA00023012"/>
    </source>
</evidence>
<dbReference type="HOGENOM" id="CLU_000445_89_1_9"/>
<sequence length="226" mass="25511">MPNNEQLEQLKSETQLLISKISHEIRNPVALIQSTLDLMAIRHPEITQFDEWDDIMDSMDYLKGLLNDVSEFNNATRLHLQPTHMKEFLTATFRSLQPTLDYLFIHLVTELNLPETPLLIDPTKFRQALLNLLRNAYEASPMHGIIHFYAFSKDSLLILQIEDNGCGIPPEDLSTLFQPFVTHKKGGTGLGLTITKQIIEAHNGTITVESSPGKGTKFTITLPMTS</sequence>
<dbReference type="InterPro" id="IPR036097">
    <property type="entry name" value="HisK_dim/P_sf"/>
</dbReference>
<proteinExistence type="predicted"/>
<comment type="catalytic activity">
    <reaction evidence="1">
        <text>ATP + protein L-histidine = ADP + protein N-phospho-L-histidine.</text>
        <dbReference type="EC" id="2.7.13.3"/>
    </reaction>
</comment>
<dbReference type="GeneID" id="86820361"/>
<dbReference type="InterPro" id="IPR005467">
    <property type="entry name" value="His_kinase_dom"/>
</dbReference>
<dbReference type="PRINTS" id="PR00344">
    <property type="entry name" value="BCTRLSENSOR"/>
</dbReference>
<keyword evidence="4" id="KW-0597">Phosphoprotein</keyword>
<organism evidence="9 10">
    <name type="scientific">Blautia hydrogenotrophica (strain DSM 10507 / JCM 14656 / S5a33)</name>
    <name type="common">Ruminococcus hydrogenotrophicus</name>
    <dbReference type="NCBI Taxonomy" id="476272"/>
    <lineage>
        <taxon>Bacteria</taxon>
        <taxon>Bacillati</taxon>
        <taxon>Bacillota</taxon>
        <taxon>Clostridia</taxon>
        <taxon>Lachnospirales</taxon>
        <taxon>Lachnospiraceae</taxon>
        <taxon>Blautia</taxon>
    </lineage>
</organism>
<dbReference type="eggNOG" id="COG4191">
    <property type="taxonomic scope" value="Bacteria"/>
</dbReference>
<dbReference type="Proteomes" id="UP000003100">
    <property type="component" value="Unassembled WGS sequence"/>
</dbReference>
<dbReference type="PATRIC" id="fig|476272.21.peg.2423"/>
<reference evidence="9 10" key="2">
    <citation type="submission" date="2009-02" db="EMBL/GenBank/DDBJ databases">
        <title>Draft genome sequence of Blautia hydrogenotrophica DSM 10507 (Ruminococcus hydrogenotrophicus DSM 10507).</title>
        <authorList>
            <person name="Sudarsanam P."/>
            <person name="Ley R."/>
            <person name="Guruge J."/>
            <person name="Turnbaugh P.J."/>
            <person name="Mahowald M."/>
            <person name="Liep D."/>
            <person name="Gordon J."/>
        </authorList>
    </citation>
    <scope>NUCLEOTIDE SEQUENCE [LARGE SCALE GENOMIC DNA]</scope>
    <source>
        <strain evidence="10">DSM 10507 / JCM 14656 / S5a33</strain>
    </source>
</reference>
<dbReference type="InterPro" id="IPR003661">
    <property type="entry name" value="HisK_dim/P_dom"/>
</dbReference>
<dbReference type="CDD" id="cd00075">
    <property type="entry name" value="HATPase"/>
    <property type="match status" value="1"/>
</dbReference>
<dbReference type="SMART" id="SM00388">
    <property type="entry name" value="HisKA"/>
    <property type="match status" value="1"/>
</dbReference>
<dbReference type="GO" id="GO:0000155">
    <property type="term" value="F:phosphorelay sensor kinase activity"/>
    <property type="evidence" value="ECO:0007669"/>
    <property type="project" value="InterPro"/>
</dbReference>
<dbReference type="CDD" id="cd00082">
    <property type="entry name" value="HisKA"/>
    <property type="match status" value="1"/>
</dbReference>
<accession>C0CJQ8</accession>
<dbReference type="PANTHER" id="PTHR43711:SF1">
    <property type="entry name" value="HISTIDINE KINASE 1"/>
    <property type="match status" value="1"/>
</dbReference>
<dbReference type="GO" id="GO:0016020">
    <property type="term" value="C:membrane"/>
    <property type="evidence" value="ECO:0007669"/>
    <property type="project" value="UniProtKB-SubCell"/>
</dbReference>
<evidence type="ECO:0000313" key="10">
    <source>
        <dbReference type="Proteomes" id="UP000003100"/>
    </source>
</evidence>
<dbReference type="RefSeq" id="WP_005946891.1">
    <property type="nucleotide sequence ID" value="NZ_CP136423.1"/>
</dbReference>
<protein>
    <recommendedName>
        <fullName evidence="3">histidine kinase</fullName>
        <ecNumber evidence="3">2.7.13.3</ecNumber>
    </recommendedName>
</protein>
<dbReference type="InterPro" id="IPR004358">
    <property type="entry name" value="Sig_transdc_His_kin-like_C"/>
</dbReference>
<dbReference type="EC" id="2.7.13.3" evidence="3"/>
<evidence type="ECO:0000256" key="3">
    <source>
        <dbReference type="ARBA" id="ARBA00012438"/>
    </source>
</evidence>
<dbReference type="Pfam" id="PF00512">
    <property type="entry name" value="HisKA"/>
    <property type="match status" value="1"/>
</dbReference>
<keyword evidence="6" id="KW-0418">Kinase</keyword>
<dbReference type="SMART" id="SM00387">
    <property type="entry name" value="HATPase_c"/>
    <property type="match status" value="1"/>
</dbReference>
<evidence type="ECO:0000256" key="5">
    <source>
        <dbReference type="ARBA" id="ARBA00022679"/>
    </source>
</evidence>
<dbReference type="Gene3D" id="3.30.565.10">
    <property type="entry name" value="Histidine kinase-like ATPase, C-terminal domain"/>
    <property type="match status" value="1"/>
</dbReference>
<evidence type="ECO:0000256" key="4">
    <source>
        <dbReference type="ARBA" id="ARBA00022553"/>
    </source>
</evidence>
<dbReference type="EMBL" id="ACBZ01000047">
    <property type="protein sequence ID" value="EEG49998.1"/>
    <property type="molecule type" value="Genomic_DNA"/>
</dbReference>
<name>C0CJQ8_BLAHS</name>
<dbReference type="PROSITE" id="PS50109">
    <property type="entry name" value="HIS_KIN"/>
    <property type="match status" value="1"/>
</dbReference>
<comment type="subcellular location">
    <subcellularLocation>
        <location evidence="2">Membrane</location>
    </subcellularLocation>
</comment>
<evidence type="ECO:0000259" key="8">
    <source>
        <dbReference type="PROSITE" id="PS50109"/>
    </source>
</evidence>
<evidence type="ECO:0000313" key="9">
    <source>
        <dbReference type="EMBL" id="EEG49998.1"/>
    </source>
</evidence>
<dbReference type="SUPFAM" id="SSF55874">
    <property type="entry name" value="ATPase domain of HSP90 chaperone/DNA topoisomerase II/histidine kinase"/>
    <property type="match status" value="1"/>
</dbReference>
<gene>
    <name evidence="9" type="ORF">RUMHYD_01078</name>
</gene>
<dbReference type="InterPro" id="IPR050736">
    <property type="entry name" value="Sensor_HK_Regulatory"/>
</dbReference>
<feature type="domain" description="Histidine kinase" evidence="8">
    <location>
        <begin position="20"/>
        <end position="226"/>
    </location>
</feature>
<dbReference type="Pfam" id="PF02518">
    <property type="entry name" value="HATPase_c"/>
    <property type="match status" value="1"/>
</dbReference>
<keyword evidence="7" id="KW-0902">Two-component regulatory system</keyword>
<keyword evidence="5" id="KW-0808">Transferase</keyword>
<dbReference type="FunFam" id="3.30.565.10:FF:000006">
    <property type="entry name" value="Sensor histidine kinase WalK"/>
    <property type="match status" value="1"/>
</dbReference>
<evidence type="ECO:0000256" key="2">
    <source>
        <dbReference type="ARBA" id="ARBA00004370"/>
    </source>
</evidence>
<dbReference type="Gene3D" id="1.10.287.130">
    <property type="match status" value="1"/>
</dbReference>
<evidence type="ECO:0000256" key="1">
    <source>
        <dbReference type="ARBA" id="ARBA00000085"/>
    </source>
</evidence>
<keyword evidence="10" id="KW-1185">Reference proteome</keyword>
<dbReference type="PANTHER" id="PTHR43711">
    <property type="entry name" value="TWO-COMPONENT HISTIDINE KINASE"/>
    <property type="match status" value="1"/>
</dbReference>
<dbReference type="SUPFAM" id="SSF47384">
    <property type="entry name" value="Homodimeric domain of signal transducing histidine kinase"/>
    <property type="match status" value="1"/>
</dbReference>
<dbReference type="InterPro" id="IPR036890">
    <property type="entry name" value="HATPase_C_sf"/>
</dbReference>